<reference evidence="1 2" key="1">
    <citation type="submission" date="2016-07" db="EMBL/GenBank/DDBJ databases">
        <title>Pervasive Adenine N6-methylation of Active Genes in Fungi.</title>
        <authorList>
            <consortium name="DOE Joint Genome Institute"/>
            <person name="Mondo S.J."/>
            <person name="Dannebaum R.O."/>
            <person name="Kuo R.C."/>
            <person name="Labutti K."/>
            <person name="Haridas S."/>
            <person name="Kuo A."/>
            <person name="Salamov A."/>
            <person name="Ahrendt S.R."/>
            <person name="Lipzen A."/>
            <person name="Sullivan W."/>
            <person name="Andreopoulos W.B."/>
            <person name="Clum A."/>
            <person name="Lindquist E."/>
            <person name="Daum C."/>
            <person name="Ramamoorthy G.K."/>
            <person name="Gryganskyi A."/>
            <person name="Culley D."/>
            <person name="Magnuson J.K."/>
            <person name="James T.Y."/>
            <person name="O'Malley M.A."/>
            <person name="Stajich J.E."/>
            <person name="Spatafora J.W."/>
            <person name="Visel A."/>
            <person name="Grigoriev I.V."/>
        </authorList>
    </citation>
    <scope>NUCLEOTIDE SEQUENCE [LARGE SCALE GENOMIC DNA]</scope>
    <source>
        <strain evidence="1 2">NRRL 2496</strain>
    </source>
</reference>
<protein>
    <submittedName>
        <fullName evidence="1">Uncharacterized protein</fullName>
    </submittedName>
</protein>
<dbReference type="InParanoid" id="A0A1X2HBL0"/>
<dbReference type="EMBL" id="MCGN01000005">
    <property type="protein sequence ID" value="ORY96157.1"/>
    <property type="molecule type" value="Genomic_DNA"/>
</dbReference>
<gene>
    <name evidence="1" type="ORF">BCR43DRAFT_491173</name>
</gene>
<proteinExistence type="predicted"/>
<evidence type="ECO:0000313" key="2">
    <source>
        <dbReference type="Proteomes" id="UP000242180"/>
    </source>
</evidence>
<keyword evidence="2" id="KW-1185">Reference proteome</keyword>
<organism evidence="1 2">
    <name type="scientific">Syncephalastrum racemosum</name>
    <name type="common">Filamentous fungus</name>
    <dbReference type="NCBI Taxonomy" id="13706"/>
    <lineage>
        <taxon>Eukaryota</taxon>
        <taxon>Fungi</taxon>
        <taxon>Fungi incertae sedis</taxon>
        <taxon>Mucoromycota</taxon>
        <taxon>Mucoromycotina</taxon>
        <taxon>Mucoromycetes</taxon>
        <taxon>Mucorales</taxon>
        <taxon>Syncephalastraceae</taxon>
        <taxon>Syncephalastrum</taxon>
    </lineage>
</organism>
<dbReference type="AlphaFoldDB" id="A0A1X2HBL0"/>
<dbReference type="Proteomes" id="UP000242180">
    <property type="component" value="Unassembled WGS sequence"/>
</dbReference>
<name>A0A1X2HBL0_SYNRA</name>
<evidence type="ECO:0000313" key="1">
    <source>
        <dbReference type="EMBL" id="ORY96157.1"/>
    </source>
</evidence>
<comment type="caution">
    <text evidence="1">The sequence shown here is derived from an EMBL/GenBank/DDBJ whole genome shotgun (WGS) entry which is preliminary data.</text>
</comment>
<accession>A0A1X2HBL0</accession>
<sequence length="108" mass="11774">MGFGALFFLTVFSGERGPGCRYVSEPEVSSAVHCEGVAIALCEVRVASEWLGQMYVQCFVGFLVQVFCPRVWCCLIPPLITLPASVNAELVTCRLATVAGAAWYHLKQ</sequence>